<evidence type="ECO:0000313" key="13">
    <source>
        <dbReference type="Proteomes" id="UP000011777"/>
    </source>
</evidence>
<evidence type="ECO:0000256" key="7">
    <source>
        <dbReference type="ARBA" id="ARBA00023163"/>
    </source>
</evidence>
<accession>M3K3C1</accession>
<protein>
    <recommendedName>
        <fullName evidence="11">C2H2-type domain-containing protein</fullName>
    </recommendedName>
</protein>
<feature type="region of interest" description="Disordered" evidence="10">
    <location>
        <begin position="645"/>
        <end position="669"/>
    </location>
</feature>
<dbReference type="Proteomes" id="UP000011777">
    <property type="component" value="Unassembled WGS sequence"/>
</dbReference>
<evidence type="ECO:0000256" key="1">
    <source>
        <dbReference type="ARBA" id="ARBA00004123"/>
    </source>
</evidence>
<sequence length="669" mass="73762">MSQDFPPLFESNSFFNNPMLNGNNPVLNGYNATTSTNNNNNTTNANTNDNNQIDSISFPESFHLNDEIFFNNYQFNPNIQADNVMIQQQQLQLQLQLQLQQSQNLANNHNTYIDSASTTHSFDSELISNMSSNSLNTYFTNPNTASSSSSSSFSSGSANNQNVVATTNTTPKIPNTPQQFVKHGRQNSTSIPVDQLNLLSLRTPITRKHSSNQLQTNQLNNLQQPNFDNFSPTSPSQQQQLNQQQLPSQFQQPVLTQNQAFQSNDTVLTNNMNVDPNTMAAAVTAAAEATATESISSDIIIEEGTINPCQIFSNKLATSVSSPSLTTLFHNGKTQPNGIQPTVPHSQYQQHQQQQQLHNEEYQKGMISQAHAPKHMRSSSSPHFDFRPNDEFSNAINNWFNGPDDDGMKLFVNPSGILKNHTKSRTHSYSGSAMHSSRGASRRNSVQLLSNGNALVTNGLPHSSQNSPVLLATGHFENINEENDTTNNNKPAEQKKKRRKSSANLAMAENVPSIIPNGAQSNIPTTVPAPQPQPQTANTTATSILPDSPSISPTSTNTIKEEPPKKTPAAKSERKKSSGSVLTPNAQGAFPCNECDKQFKRSEHLKRHQRSVHSNDRPFPCKYCDKKFSRSDNLAQHLKTHTKLDANGNPTIVYGNTSNHGRRDKKKSA</sequence>
<keyword evidence="4 9" id="KW-0863">Zinc-finger</keyword>
<feature type="compositionally biased region" description="Polar residues" evidence="10">
    <location>
        <begin position="427"/>
        <end position="444"/>
    </location>
</feature>
<dbReference type="PANTHER" id="PTHR47427">
    <property type="entry name" value="PROTEIN STE12"/>
    <property type="match status" value="1"/>
</dbReference>
<evidence type="ECO:0000256" key="6">
    <source>
        <dbReference type="ARBA" id="ARBA00023015"/>
    </source>
</evidence>
<dbReference type="PANTHER" id="PTHR47427:SF1">
    <property type="entry name" value="PROTEIN STE12"/>
    <property type="match status" value="1"/>
</dbReference>
<comment type="subcellular location">
    <subcellularLocation>
        <location evidence="1">Nucleus</location>
    </subcellularLocation>
</comment>
<keyword evidence="13" id="KW-1185">Reference proteome</keyword>
<evidence type="ECO:0000256" key="9">
    <source>
        <dbReference type="PROSITE-ProRule" id="PRU00042"/>
    </source>
</evidence>
<dbReference type="InterPro" id="IPR013087">
    <property type="entry name" value="Znf_C2H2_type"/>
</dbReference>
<dbReference type="EMBL" id="AOGT01000499">
    <property type="protein sequence ID" value="EMG49780.1"/>
    <property type="molecule type" value="Genomic_DNA"/>
</dbReference>
<evidence type="ECO:0000256" key="3">
    <source>
        <dbReference type="ARBA" id="ARBA00022737"/>
    </source>
</evidence>
<keyword evidence="3" id="KW-0677">Repeat</keyword>
<feature type="compositionally biased region" description="Polar residues" evidence="10">
    <location>
        <begin position="648"/>
        <end position="659"/>
    </location>
</feature>
<dbReference type="STRING" id="1245528.M3K3C1"/>
<feature type="domain" description="C2H2-type" evidence="11">
    <location>
        <begin position="590"/>
        <end position="618"/>
    </location>
</feature>
<dbReference type="PROSITE" id="PS00028">
    <property type="entry name" value="ZINC_FINGER_C2H2_1"/>
    <property type="match status" value="2"/>
</dbReference>
<feature type="region of interest" description="Disordered" evidence="10">
    <location>
        <begin position="143"/>
        <end position="189"/>
    </location>
</feature>
<evidence type="ECO:0000256" key="2">
    <source>
        <dbReference type="ARBA" id="ARBA00022723"/>
    </source>
</evidence>
<dbReference type="GO" id="GO:1990527">
    <property type="term" value="C:Tec1p-Ste12p-Dig1p complex"/>
    <property type="evidence" value="ECO:0007669"/>
    <property type="project" value="TreeGrafter"/>
</dbReference>
<dbReference type="SMART" id="SM00355">
    <property type="entry name" value="ZnF_C2H2"/>
    <property type="match status" value="2"/>
</dbReference>
<dbReference type="SUPFAM" id="SSF57667">
    <property type="entry name" value="beta-beta-alpha zinc fingers"/>
    <property type="match status" value="1"/>
</dbReference>
<dbReference type="FunFam" id="3.30.160.60:FF:000110">
    <property type="entry name" value="Zinc finger protein-like"/>
    <property type="match status" value="1"/>
</dbReference>
<dbReference type="GO" id="GO:0003700">
    <property type="term" value="F:DNA-binding transcription factor activity"/>
    <property type="evidence" value="ECO:0007669"/>
    <property type="project" value="TreeGrafter"/>
</dbReference>
<feature type="region of interest" description="Disordered" evidence="10">
    <location>
        <begin position="478"/>
        <end position="590"/>
    </location>
</feature>
<feature type="region of interest" description="Disordered" evidence="10">
    <location>
        <begin position="421"/>
        <end position="444"/>
    </location>
</feature>
<keyword evidence="7" id="KW-0804">Transcription</keyword>
<evidence type="ECO:0000259" key="11">
    <source>
        <dbReference type="PROSITE" id="PS50157"/>
    </source>
</evidence>
<keyword evidence="6" id="KW-0805">Transcription regulation</keyword>
<evidence type="ECO:0000313" key="12">
    <source>
        <dbReference type="EMBL" id="EMG49780.1"/>
    </source>
</evidence>
<dbReference type="HOGENOM" id="CLU_405959_0_0_1"/>
<proteinExistence type="predicted"/>
<keyword evidence="8" id="KW-0539">Nucleus</keyword>
<dbReference type="GO" id="GO:0008270">
    <property type="term" value="F:zinc ion binding"/>
    <property type="evidence" value="ECO:0007669"/>
    <property type="project" value="UniProtKB-KW"/>
</dbReference>
<reference evidence="12 13" key="1">
    <citation type="submission" date="2013-02" db="EMBL/GenBank/DDBJ databases">
        <title>Genome sequence of Candida maltosa Xu316, a potential industrial strain for xylitol and ethanol production.</title>
        <authorList>
            <person name="Yu J."/>
            <person name="Wang Q."/>
            <person name="Geng X."/>
            <person name="Bao W."/>
            <person name="He P."/>
            <person name="Cai J."/>
        </authorList>
    </citation>
    <scope>NUCLEOTIDE SEQUENCE [LARGE SCALE GENOMIC DNA]</scope>
    <source>
        <strain evidence="13">Xu316</strain>
    </source>
</reference>
<name>M3K3C1_CANMX</name>
<dbReference type="InterPro" id="IPR036236">
    <property type="entry name" value="Znf_C2H2_sf"/>
</dbReference>
<dbReference type="InterPro" id="IPR052127">
    <property type="entry name" value="STE12_transcription_factor"/>
</dbReference>
<keyword evidence="5" id="KW-0862">Zinc</keyword>
<feature type="region of interest" description="Disordered" evidence="10">
    <location>
        <begin position="222"/>
        <end position="245"/>
    </location>
</feature>
<feature type="compositionally biased region" description="Basic and acidic residues" evidence="10">
    <location>
        <begin position="559"/>
        <end position="576"/>
    </location>
</feature>
<keyword evidence="2" id="KW-0479">Metal-binding</keyword>
<dbReference type="OrthoDB" id="654211at2759"/>
<feature type="compositionally biased region" description="Basic residues" evidence="10">
    <location>
        <begin position="660"/>
        <end position="669"/>
    </location>
</feature>
<evidence type="ECO:0000256" key="4">
    <source>
        <dbReference type="ARBA" id="ARBA00022771"/>
    </source>
</evidence>
<comment type="caution">
    <text evidence="12">The sequence shown here is derived from an EMBL/GenBank/DDBJ whole genome shotgun (WGS) entry which is preliminary data.</text>
</comment>
<dbReference type="Gene3D" id="3.30.160.60">
    <property type="entry name" value="Classic Zinc Finger"/>
    <property type="match status" value="2"/>
</dbReference>
<dbReference type="OMA" id="CNECDKQ"/>
<organism evidence="12 13">
    <name type="scientific">Candida maltosa (strain Xu316)</name>
    <name type="common">Yeast</name>
    <dbReference type="NCBI Taxonomy" id="1245528"/>
    <lineage>
        <taxon>Eukaryota</taxon>
        <taxon>Fungi</taxon>
        <taxon>Dikarya</taxon>
        <taxon>Ascomycota</taxon>
        <taxon>Saccharomycotina</taxon>
        <taxon>Pichiomycetes</taxon>
        <taxon>Debaryomycetaceae</taxon>
        <taxon>Candida/Lodderomyces clade</taxon>
        <taxon>Candida</taxon>
    </lineage>
</organism>
<gene>
    <name evidence="12" type="ORF">G210_5389</name>
</gene>
<dbReference type="PROSITE" id="PS50157">
    <property type="entry name" value="ZINC_FINGER_C2H2_2"/>
    <property type="match status" value="2"/>
</dbReference>
<dbReference type="GO" id="GO:0005634">
    <property type="term" value="C:nucleus"/>
    <property type="evidence" value="ECO:0007669"/>
    <property type="project" value="UniProtKB-SubCell"/>
</dbReference>
<feature type="domain" description="C2H2-type" evidence="11">
    <location>
        <begin position="619"/>
        <end position="646"/>
    </location>
</feature>
<dbReference type="FunFam" id="3.30.160.60:FF:000870">
    <property type="entry name" value="zinc finger protein 197 isoform X1"/>
    <property type="match status" value="1"/>
</dbReference>
<dbReference type="eggNOG" id="KOG1721">
    <property type="taxonomic scope" value="Eukaryota"/>
</dbReference>
<feature type="compositionally biased region" description="Low complexity" evidence="10">
    <location>
        <begin position="534"/>
        <end position="558"/>
    </location>
</feature>
<evidence type="ECO:0000256" key="8">
    <source>
        <dbReference type="ARBA" id="ARBA00023242"/>
    </source>
</evidence>
<evidence type="ECO:0000256" key="10">
    <source>
        <dbReference type="SAM" id="MobiDB-lite"/>
    </source>
</evidence>
<feature type="compositionally biased region" description="Low complexity" evidence="10">
    <location>
        <begin position="146"/>
        <end position="177"/>
    </location>
</feature>
<dbReference type="GO" id="GO:1990526">
    <property type="term" value="C:Ste12p-Dig1p-Dig2p complex"/>
    <property type="evidence" value="ECO:0007669"/>
    <property type="project" value="TreeGrafter"/>
</dbReference>
<evidence type="ECO:0000256" key="5">
    <source>
        <dbReference type="ARBA" id="ARBA00022833"/>
    </source>
</evidence>
<dbReference type="AlphaFoldDB" id="M3K3C1"/>
<dbReference type="Pfam" id="PF00096">
    <property type="entry name" value="zf-C2H2"/>
    <property type="match status" value="2"/>
</dbReference>